<name>A0A919KM73_9MICO</name>
<protein>
    <recommendedName>
        <fullName evidence="3">YndJ-like protein</fullName>
    </recommendedName>
</protein>
<evidence type="ECO:0000313" key="1">
    <source>
        <dbReference type="EMBL" id="GHH64864.1"/>
    </source>
</evidence>
<dbReference type="Proteomes" id="UP000627369">
    <property type="component" value="Unassembled WGS sequence"/>
</dbReference>
<reference evidence="1" key="1">
    <citation type="journal article" date="2014" name="Int. J. Syst. Evol. Microbiol.">
        <title>Complete genome sequence of Corynebacterium casei LMG S-19264T (=DSM 44701T), isolated from a smear-ripened cheese.</title>
        <authorList>
            <consortium name="US DOE Joint Genome Institute (JGI-PGF)"/>
            <person name="Walter F."/>
            <person name="Albersmeier A."/>
            <person name="Kalinowski J."/>
            <person name="Ruckert C."/>
        </authorList>
    </citation>
    <scope>NUCLEOTIDE SEQUENCE</scope>
    <source>
        <strain evidence="1">CGMCC 4.7398</strain>
    </source>
</reference>
<evidence type="ECO:0008006" key="3">
    <source>
        <dbReference type="Google" id="ProtNLM"/>
    </source>
</evidence>
<gene>
    <name evidence="1" type="ORF">GCM10017772_02050</name>
</gene>
<reference evidence="1" key="2">
    <citation type="submission" date="2020-09" db="EMBL/GenBank/DDBJ databases">
        <authorList>
            <person name="Sun Q."/>
            <person name="Zhou Y."/>
        </authorList>
    </citation>
    <scope>NUCLEOTIDE SEQUENCE</scope>
    <source>
        <strain evidence="1">CGMCC 4.7398</strain>
    </source>
</reference>
<evidence type="ECO:0000313" key="2">
    <source>
        <dbReference type="Proteomes" id="UP000627369"/>
    </source>
</evidence>
<sequence>MNHLLDLGSRKFWRLVGKPVDLATHHSWLRAPMSHSSTVGDGWLAAEAAHHGGTVDDAPATTDPSAGPAPGLLPAMTVLDGPGFDAARLDPQIRDFYEHTAAWHMEVWTGWSPLFWPAGELIARLFARRVEQLSLPMRPLDVAHGMDSRVRVIRDRDGEQVGAAWLRTLKPSGRYVFSGCYSARRIPGAARPSVHVAFPLESGNVQVFLRPAVTDEGGLVLESPPGRFGQDGAYVVVHDGGRDFAARVPLHETFRLYRDPYGVLRTDHELRMWRTWMMRLHYKMEHAR</sequence>
<proteinExistence type="predicted"/>
<dbReference type="AlphaFoldDB" id="A0A919KM73"/>
<comment type="caution">
    <text evidence="1">The sequence shown here is derived from an EMBL/GenBank/DDBJ whole genome shotgun (WGS) entry which is preliminary data.</text>
</comment>
<keyword evidence="2" id="KW-1185">Reference proteome</keyword>
<dbReference type="EMBL" id="BNAS01000001">
    <property type="protein sequence ID" value="GHH64864.1"/>
    <property type="molecule type" value="Genomic_DNA"/>
</dbReference>
<organism evidence="1 2">
    <name type="scientific">Promicromonospora soli</name>
    <dbReference type="NCBI Taxonomy" id="2035533"/>
    <lineage>
        <taxon>Bacteria</taxon>
        <taxon>Bacillati</taxon>
        <taxon>Actinomycetota</taxon>
        <taxon>Actinomycetes</taxon>
        <taxon>Micrococcales</taxon>
        <taxon>Promicromonosporaceae</taxon>
        <taxon>Promicromonospora</taxon>
    </lineage>
</organism>
<dbReference type="RefSeq" id="WP_189667420.1">
    <property type="nucleotide sequence ID" value="NZ_BNAS01000001.1"/>
</dbReference>
<accession>A0A919KM73</accession>